<feature type="compositionally biased region" description="Basic and acidic residues" evidence="2">
    <location>
        <begin position="44"/>
        <end position="53"/>
    </location>
</feature>
<dbReference type="Gene3D" id="3.40.50.1000">
    <property type="entry name" value="HAD superfamily/HAD-like"/>
    <property type="match status" value="1"/>
</dbReference>
<dbReference type="Pfam" id="PF03767">
    <property type="entry name" value="Acid_phosphat_B"/>
    <property type="match status" value="1"/>
</dbReference>
<feature type="compositionally biased region" description="Basic and acidic residues" evidence="2">
    <location>
        <begin position="353"/>
        <end position="362"/>
    </location>
</feature>
<dbReference type="InterPro" id="IPR036412">
    <property type="entry name" value="HAD-like_sf"/>
</dbReference>
<evidence type="ECO:0000313" key="5">
    <source>
        <dbReference type="Proteomes" id="UP001427805"/>
    </source>
</evidence>
<organism evidence="4 5">
    <name type="scientific">Sphingomonas rustica</name>
    <dbReference type="NCBI Taxonomy" id="3103142"/>
    <lineage>
        <taxon>Bacteria</taxon>
        <taxon>Pseudomonadati</taxon>
        <taxon>Pseudomonadota</taxon>
        <taxon>Alphaproteobacteria</taxon>
        <taxon>Sphingomonadales</taxon>
        <taxon>Sphingomonadaceae</taxon>
        <taxon>Sphingomonas</taxon>
    </lineage>
</organism>
<evidence type="ECO:0000256" key="3">
    <source>
        <dbReference type="SAM" id="SignalP"/>
    </source>
</evidence>
<dbReference type="InterPro" id="IPR006423">
    <property type="entry name" value="Lipo_e_P4"/>
</dbReference>
<protein>
    <submittedName>
        <fullName evidence="4">HAD family acid phosphatase</fullName>
    </submittedName>
</protein>
<evidence type="ECO:0000256" key="2">
    <source>
        <dbReference type="SAM" id="MobiDB-lite"/>
    </source>
</evidence>
<dbReference type="EMBL" id="JBDIZK010000013">
    <property type="protein sequence ID" value="MEN3749416.1"/>
    <property type="molecule type" value="Genomic_DNA"/>
</dbReference>
<dbReference type="SFLD" id="SFLDS00003">
    <property type="entry name" value="Haloacid_Dehalogenase"/>
    <property type="match status" value="1"/>
</dbReference>
<dbReference type="PANTHER" id="PTHR31284">
    <property type="entry name" value="ACID PHOSPHATASE-LIKE PROTEIN"/>
    <property type="match status" value="1"/>
</dbReference>
<proteinExistence type="predicted"/>
<dbReference type="Proteomes" id="UP001427805">
    <property type="component" value="Unassembled WGS sequence"/>
</dbReference>
<dbReference type="InterPro" id="IPR005519">
    <property type="entry name" value="Acid_phosphat_B-like"/>
</dbReference>
<feature type="region of interest" description="Disordered" evidence="2">
    <location>
        <begin position="353"/>
        <end position="386"/>
    </location>
</feature>
<accession>A0ABV0BEZ7</accession>
<evidence type="ECO:0000256" key="1">
    <source>
        <dbReference type="ARBA" id="ARBA00022729"/>
    </source>
</evidence>
<feature type="region of interest" description="Disordered" evidence="2">
    <location>
        <begin position="39"/>
        <end position="69"/>
    </location>
</feature>
<reference evidence="4 5" key="1">
    <citation type="submission" date="2024-05" db="EMBL/GenBank/DDBJ databases">
        <title>Sphingomonas sp. HF-S3 16S ribosomal RNA gene Genome sequencing and assembly.</title>
        <authorList>
            <person name="Lee H."/>
        </authorList>
    </citation>
    <scope>NUCLEOTIDE SEQUENCE [LARGE SCALE GENOMIC DNA]</scope>
    <source>
        <strain evidence="4 5">HF-S3</strain>
    </source>
</reference>
<feature type="compositionally biased region" description="Pro residues" evidence="2">
    <location>
        <begin position="365"/>
        <end position="386"/>
    </location>
</feature>
<keyword evidence="1 3" id="KW-0732">Signal</keyword>
<dbReference type="SFLD" id="SFLDG01125">
    <property type="entry name" value="C1.1:_Acid_Phosphatase_Like"/>
    <property type="match status" value="1"/>
</dbReference>
<dbReference type="PROSITE" id="PS51257">
    <property type="entry name" value="PROKAR_LIPOPROTEIN"/>
    <property type="match status" value="1"/>
</dbReference>
<feature type="chain" id="PRO_5047142895" evidence="3">
    <location>
        <begin position="19"/>
        <end position="386"/>
    </location>
</feature>
<comment type="caution">
    <text evidence="4">The sequence shown here is derived from an EMBL/GenBank/DDBJ whole genome shotgun (WGS) entry which is preliminary data.</text>
</comment>
<gene>
    <name evidence="4" type="ORF">TPR58_19735</name>
</gene>
<feature type="signal peptide" evidence="3">
    <location>
        <begin position="1"/>
        <end position="18"/>
    </location>
</feature>
<name>A0ABV0BEZ7_9SPHN</name>
<evidence type="ECO:0000313" key="4">
    <source>
        <dbReference type="EMBL" id="MEN3749416.1"/>
    </source>
</evidence>
<sequence length="386" mass="40276">MRRAALLGMTLLTGVALSGCVAAVAAIPVAAGGMLAKKGLSGGSDERARERDPVPSPSPTPGASAPGEGAKVEPFRIVGVVNGPLPGPGSPLPTVAGQPQARPADTPPPGMQYLYGSGEAAALSIQAYQAMWGYVQARVADRKAGLDVRSTILSETGTLEVPKFVPCGKKPLAVVFDVDETVLLNLGYEADDAVRGTGYDDARWRRWERTGAEQVAAVPGAVEAIEGMRRAGVTVVFNSNRSIGNADRTVAAIEAAGLGTAKLGDTLYLREDGPGRSGKDSRRWAIAARYCVIAQMGDQLGDFTDLFNPGGVPVPIRRNMASQTMIAAMWGSGWFLLPNPVYGTGLHGKMDDVFPRDKRWTDPGEQPPMSAPAPAPDPAAAPAVPQ</sequence>
<keyword evidence="5" id="KW-1185">Reference proteome</keyword>
<dbReference type="PANTHER" id="PTHR31284:SF10">
    <property type="entry name" value="ACID PHOSPHATASE-LIKE PROTEIN"/>
    <property type="match status" value="1"/>
</dbReference>
<dbReference type="RefSeq" id="WP_346248460.1">
    <property type="nucleotide sequence ID" value="NZ_JBDIZK010000013.1"/>
</dbReference>
<dbReference type="SUPFAM" id="SSF56784">
    <property type="entry name" value="HAD-like"/>
    <property type="match status" value="1"/>
</dbReference>
<dbReference type="InterPro" id="IPR023214">
    <property type="entry name" value="HAD_sf"/>
</dbReference>